<dbReference type="EMBL" id="WNTK01000004">
    <property type="protein sequence ID" value="KAG9486120.1"/>
    <property type="molecule type" value="Genomic_DNA"/>
</dbReference>
<accession>A0A8J6FG52</accession>
<sequence>MGYSLHHADRRSPEEPHLPYVGQCESPLVNRHHRKDKEDLIGAFQHLKNKSNTYNGRIHSRETRIGHYWGVCNPWNTPLYAGIPGPAIYTVRFCYDEFCGSQNAAVRSVQTPMTAAGYFLAYEICHF</sequence>
<proteinExistence type="predicted"/>
<dbReference type="Proteomes" id="UP000770717">
    <property type="component" value="Unassembled WGS sequence"/>
</dbReference>
<dbReference type="AlphaFoldDB" id="A0A8J6FG52"/>
<evidence type="ECO:0000313" key="2">
    <source>
        <dbReference type="Proteomes" id="UP000770717"/>
    </source>
</evidence>
<reference evidence="1" key="1">
    <citation type="thesis" date="2020" institute="ProQuest LLC" country="789 East Eisenhower Parkway, Ann Arbor, MI, USA">
        <title>Comparative Genomics and Chromosome Evolution.</title>
        <authorList>
            <person name="Mudd A.B."/>
        </authorList>
    </citation>
    <scope>NUCLEOTIDE SEQUENCE</scope>
    <source>
        <strain evidence="1">HN-11 Male</strain>
        <tissue evidence="1">Kidney and liver</tissue>
    </source>
</reference>
<name>A0A8J6FG52_ELECQ</name>
<protein>
    <submittedName>
        <fullName evidence="1">Uncharacterized protein</fullName>
    </submittedName>
</protein>
<gene>
    <name evidence="1" type="ORF">GDO78_008935</name>
</gene>
<comment type="caution">
    <text evidence="1">The sequence shown here is derived from an EMBL/GenBank/DDBJ whole genome shotgun (WGS) entry which is preliminary data.</text>
</comment>
<organism evidence="1 2">
    <name type="scientific">Eleutherodactylus coqui</name>
    <name type="common">Puerto Rican coqui</name>
    <dbReference type="NCBI Taxonomy" id="57060"/>
    <lineage>
        <taxon>Eukaryota</taxon>
        <taxon>Metazoa</taxon>
        <taxon>Chordata</taxon>
        <taxon>Craniata</taxon>
        <taxon>Vertebrata</taxon>
        <taxon>Euteleostomi</taxon>
        <taxon>Amphibia</taxon>
        <taxon>Batrachia</taxon>
        <taxon>Anura</taxon>
        <taxon>Neobatrachia</taxon>
        <taxon>Hyloidea</taxon>
        <taxon>Eleutherodactylidae</taxon>
        <taxon>Eleutherodactylinae</taxon>
        <taxon>Eleutherodactylus</taxon>
        <taxon>Eleutherodactylus</taxon>
    </lineage>
</organism>
<evidence type="ECO:0000313" key="1">
    <source>
        <dbReference type="EMBL" id="KAG9486120.1"/>
    </source>
</evidence>
<keyword evidence="2" id="KW-1185">Reference proteome</keyword>